<dbReference type="GO" id="GO:0016853">
    <property type="term" value="F:isomerase activity"/>
    <property type="evidence" value="ECO:0007669"/>
    <property type="project" value="UniProtKB-KW"/>
</dbReference>
<protein>
    <submittedName>
        <fullName evidence="3">Amino acid racemase</fullName>
        <ecNumber evidence="3">5.1.1.-</ecNumber>
    </submittedName>
</protein>
<dbReference type="InterPro" id="IPR001920">
    <property type="entry name" value="Asp/Glu_race"/>
</dbReference>
<evidence type="ECO:0000256" key="2">
    <source>
        <dbReference type="ARBA" id="ARBA00023235"/>
    </source>
</evidence>
<dbReference type="Gene3D" id="3.40.50.1860">
    <property type="match status" value="2"/>
</dbReference>
<proteinExistence type="inferred from homology"/>
<keyword evidence="4" id="KW-1185">Reference proteome</keyword>
<dbReference type="Proteomes" id="UP000831782">
    <property type="component" value="Chromosome"/>
</dbReference>
<evidence type="ECO:0000313" key="4">
    <source>
        <dbReference type="Proteomes" id="UP000831782"/>
    </source>
</evidence>
<reference evidence="3 4" key="1">
    <citation type="submission" date="2022-04" db="EMBL/GenBank/DDBJ databases">
        <title>Gracilibacillus sp. isolated from saltern.</title>
        <authorList>
            <person name="Won M."/>
            <person name="Lee C.-M."/>
            <person name="Woen H.-Y."/>
            <person name="Kwon S.-W."/>
        </authorList>
    </citation>
    <scope>NUCLEOTIDE SEQUENCE [LARGE SCALE GENOMIC DNA]</scope>
    <source>
        <strain evidence="3 4">SSWR10-1</strain>
    </source>
</reference>
<evidence type="ECO:0000313" key="3">
    <source>
        <dbReference type="EMBL" id="UOQ49328.1"/>
    </source>
</evidence>
<dbReference type="RefSeq" id="WP_244721231.1">
    <property type="nucleotide sequence ID" value="NZ_CP095072.1"/>
</dbReference>
<gene>
    <name evidence="3" type="ORF">MUN88_04170</name>
</gene>
<dbReference type="InterPro" id="IPR033134">
    <property type="entry name" value="Asp/Glu_racemase_AS_2"/>
</dbReference>
<keyword evidence="2 3" id="KW-0413">Isomerase</keyword>
<dbReference type="EMBL" id="CP095072">
    <property type="protein sequence ID" value="UOQ49328.1"/>
    <property type="molecule type" value="Genomic_DNA"/>
</dbReference>
<dbReference type="InterPro" id="IPR004380">
    <property type="entry name" value="Asp_race"/>
</dbReference>
<organism evidence="3 4">
    <name type="scientific">Gracilibacillus caseinilyticus</name>
    <dbReference type="NCBI Taxonomy" id="2932256"/>
    <lineage>
        <taxon>Bacteria</taxon>
        <taxon>Bacillati</taxon>
        <taxon>Bacillota</taxon>
        <taxon>Bacilli</taxon>
        <taxon>Bacillales</taxon>
        <taxon>Bacillaceae</taxon>
        <taxon>Gracilibacillus</taxon>
    </lineage>
</organism>
<dbReference type="PANTHER" id="PTHR21198">
    <property type="entry name" value="GLUTAMATE RACEMASE"/>
    <property type="match status" value="1"/>
</dbReference>
<sequence>MKKKIGILGVISAASTTQYYKGITDLYNDRYQNYYYTEIIIYSLDFQYFTDLENEYRMEEYMDYILKGVHTLKKAGADIVIMAANSPHSVFDEIRQRALIPMISIVEATAVRASEQKIKKVLLTGIKYTMQSNFYQNTFKKYEIEVLTPTEEHQNEINSIIFNELAIRHFSSHSRDRLVHIIDSYDVDSVILGCTELPLILSNEHCNIPVLDTLSIHIHAILNYAIK</sequence>
<dbReference type="PROSITE" id="PS00924">
    <property type="entry name" value="ASP_GLU_RACEMASE_2"/>
    <property type="match status" value="1"/>
</dbReference>
<dbReference type="NCBIfam" id="TIGR00035">
    <property type="entry name" value="asp_race"/>
    <property type="match status" value="1"/>
</dbReference>
<accession>A0ABY4EY42</accession>
<dbReference type="SUPFAM" id="SSF53681">
    <property type="entry name" value="Aspartate/glutamate racemase"/>
    <property type="match status" value="2"/>
</dbReference>
<dbReference type="InterPro" id="IPR015942">
    <property type="entry name" value="Asp/Glu/hydantoin_racemase"/>
</dbReference>
<evidence type="ECO:0000256" key="1">
    <source>
        <dbReference type="ARBA" id="ARBA00007847"/>
    </source>
</evidence>
<dbReference type="PANTHER" id="PTHR21198:SF7">
    <property type="entry name" value="ASPARTATE-GLUTAMATE RACEMASE FAMILY"/>
    <property type="match status" value="1"/>
</dbReference>
<comment type="similarity">
    <text evidence="1">Belongs to the aspartate/glutamate racemases family.</text>
</comment>
<dbReference type="EC" id="5.1.1.-" evidence="3"/>
<dbReference type="Pfam" id="PF01177">
    <property type="entry name" value="Asp_Glu_race"/>
    <property type="match status" value="1"/>
</dbReference>
<name>A0ABY4EY42_9BACI</name>